<dbReference type="Proteomes" id="UP001419268">
    <property type="component" value="Unassembled WGS sequence"/>
</dbReference>
<reference evidence="1 2" key="1">
    <citation type="submission" date="2024-01" db="EMBL/GenBank/DDBJ databases">
        <title>Genome assemblies of Stephania.</title>
        <authorList>
            <person name="Yang L."/>
        </authorList>
    </citation>
    <scope>NUCLEOTIDE SEQUENCE [LARGE SCALE GENOMIC DNA]</scope>
    <source>
        <strain evidence="1">JXDWG</strain>
        <tissue evidence="1">Leaf</tissue>
    </source>
</reference>
<protein>
    <submittedName>
        <fullName evidence="1">Uncharacterized protein</fullName>
    </submittedName>
</protein>
<gene>
    <name evidence="1" type="ORF">Scep_020241</name>
</gene>
<comment type="caution">
    <text evidence="1">The sequence shown here is derived from an EMBL/GenBank/DDBJ whole genome shotgun (WGS) entry which is preliminary data.</text>
</comment>
<accession>A0AAP0ICK8</accession>
<keyword evidence="2" id="KW-1185">Reference proteome</keyword>
<evidence type="ECO:0000313" key="2">
    <source>
        <dbReference type="Proteomes" id="UP001419268"/>
    </source>
</evidence>
<evidence type="ECO:0000313" key="1">
    <source>
        <dbReference type="EMBL" id="KAK9112722.1"/>
    </source>
</evidence>
<dbReference type="AlphaFoldDB" id="A0AAP0ICK8"/>
<proteinExistence type="predicted"/>
<sequence>MKETSARVWSIWRRSERYAVSDILKGAVMPLAGAQDLSRKLGARIGIGGEGERGRGRRGGVRERNRKRVSLIDLSLKNEETRRGMVRKKHDAQNHPQAEQIVAAKAARATAAVASTTA</sequence>
<organism evidence="1 2">
    <name type="scientific">Stephania cephalantha</name>
    <dbReference type="NCBI Taxonomy" id="152367"/>
    <lineage>
        <taxon>Eukaryota</taxon>
        <taxon>Viridiplantae</taxon>
        <taxon>Streptophyta</taxon>
        <taxon>Embryophyta</taxon>
        <taxon>Tracheophyta</taxon>
        <taxon>Spermatophyta</taxon>
        <taxon>Magnoliopsida</taxon>
        <taxon>Ranunculales</taxon>
        <taxon>Menispermaceae</taxon>
        <taxon>Menispermoideae</taxon>
        <taxon>Cissampelideae</taxon>
        <taxon>Stephania</taxon>
    </lineage>
</organism>
<dbReference type="EMBL" id="JBBNAG010000008">
    <property type="protein sequence ID" value="KAK9112722.1"/>
    <property type="molecule type" value="Genomic_DNA"/>
</dbReference>
<name>A0AAP0ICK8_9MAGN</name>